<comment type="caution">
    <text evidence="3">The sequence shown here is derived from an EMBL/GenBank/DDBJ whole genome shotgun (WGS) entry which is preliminary data.</text>
</comment>
<keyword evidence="4" id="KW-1185">Reference proteome</keyword>
<evidence type="ECO:0000256" key="2">
    <source>
        <dbReference type="SAM" id="Phobius"/>
    </source>
</evidence>
<dbReference type="OrthoDB" id="10528572at2759"/>
<reference evidence="3" key="1">
    <citation type="journal article" date="2020" name="Fungal Divers.">
        <title>Resolving the Mortierellaceae phylogeny through synthesis of multi-gene phylogenetics and phylogenomics.</title>
        <authorList>
            <person name="Vandepol N."/>
            <person name="Liber J."/>
            <person name="Desiro A."/>
            <person name="Na H."/>
            <person name="Kennedy M."/>
            <person name="Barry K."/>
            <person name="Grigoriev I.V."/>
            <person name="Miller A.N."/>
            <person name="O'Donnell K."/>
            <person name="Stajich J.E."/>
            <person name="Bonito G."/>
        </authorList>
    </citation>
    <scope>NUCLEOTIDE SEQUENCE</scope>
    <source>
        <strain evidence="3">CK1249</strain>
    </source>
</reference>
<accession>A0A9P6JEQ4</accession>
<proteinExistence type="predicted"/>
<feature type="region of interest" description="Disordered" evidence="1">
    <location>
        <begin position="294"/>
        <end position="352"/>
    </location>
</feature>
<feature type="compositionally biased region" description="Basic residues" evidence="1">
    <location>
        <begin position="31"/>
        <end position="45"/>
    </location>
</feature>
<name>A0A9P6JEQ4_MORAP</name>
<dbReference type="GO" id="GO:0005634">
    <property type="term" value="C:nucleus"/>
    <property type="evidence" value="ECO:0007669"/>
    <property type="project" value="TreeGrafter"/>
</dbReference>
<organism evidence="3 4">
    <name type="scientific">Mortierella alpina</name>
    <name type="common">Oleaginous fungus</name>
    <name type="synonym">Mortierella renispora</name>
    <dbReference type="NCBI Taxonomy" id="64518"/>
    <lineage>
        <taxon>Eukaryota</taxon>
        <taxon>Fungi</taxon>
        <taxon>Fungi incertae sedis</taxon>
        <taxon>Mucoromycota</taxon>
        <taxon>Mortierellomycotina</taxon>
        <taxon>Mortierellomycetes</taxon>
        <taxon>Mortierellales</taxon>
        <taxon>Mortierellaceae</taxon>
        <taxon>Mortierella</taxon>
    </lineage>
</organism>
<feature type="region of interest" description="Disordered" evidence="1">
    <location>
        <begin position="373"/>
        <end position="492"/>
    </location>
</feature>
<evidence type="ECO:0000313" key="4">
    <source>
        <dbReference type="Proteomes" id="UP000738359"/>
    </source>
</evidence>
<feature type="transmembrane region" description="Helical" evidence="2">
    <location>
        <begin position="243"/>
        <end position="266"/>
    </location>
</feature>
<dbReference type="GO" id="GO:0006334">
    <property type="term" value="P:nucleosome assembly"/>
    <property type="evidence" value="ECO:0007669"/>
    <property type="project" value="TreeGrafter"/>
</dbReference>
<sequence>MHPALGPFLMTQESSMALVSWMTQHQNPHPRLLHLKPHPKNRLGKRTVTASEDEAGLKLDEAAQTQEDGLVKEESDRNKEEALRNEYEKQRAEEDARRAKEEEDRLKKEQADSEARAEAERKRVAAEDAQKAKEEADRQAAETARLAKEAADRKAQEDMIRKAQEEADKKIKDQAEADKKKEEEEDQKNKDKEKEKEKDKDKDKEKDEDDDNKKDDGQAEDSQFAQNEGRNKSDTTTTDKSKMFTAISIASGGIVCAAFVVGLVFARARQARKRNSARDAYLARKVDLDPIYGPATPFSRMSRSDDRHGGGPVASAMMGSHPHPHHSTRQSLQSMQEMHHHRHHDETHDRRDSAWATGMPSLIAAPHPAHLSRMSHEFGGKHQQQHPTQHRHTRHSLVPGSLNSEVLSQQQQQQQRPQQQQQQHVPPQRQFHGRYSVDSHPSGRHRSFQEPALANPPSAISHTRRESRPASILSQPRLPHVDPHNQNELPRF</sequence>
<dbReference type="PANTHER" id="PTHR15272">
    <property type="entry name" value="CHROMATIN ASSEMBLY FACTOR 1 SUBUNIT A CAF-1 SUBUNIT A"/>
    <property type="match status" value="1"/>
</dbReference>
<evidence type="ECO:0000256" key="1">
    <source>
        <dbReference type="SAM" id="MobiDB-lite"/>
    </source>
</evidence>
<dbReference type="Proteomes" id="UP000738359">
    <property type="component" value="Unassembled WGS sequence"/>
</dbReference>
<dbReference type="EMBL" id="JAAAHY010000036">
    <property type="protein sequence ID" value="KAF9968147.1"/>
    <property type="molecule type" value="Genomic_DNA"/>
</dbReference>
<feature type="compositionally biased region" description="Basic and acidic residues" evidence="1">
    <location>
        <begin position="479"/>
        <end position="492"/>
    </location>
</feature>
<keyword evidence="2" id="KW-0812">Transmembrane</keyword>
<dbReference type="PANTHER" id="PTHR15272:SF0">
    <property type="entry name" value="CHROMATIN ASSEMBLY FACTOR 1 SUBUNIT A"/>
    <property type="match status" value="1"/>
</dbReference>
<dbReference type="CDD" id="cd06503">
    <property type="entry name" value="ATP-synt_Fo_b"/>
    <property type="match status" value="1"/>
</dbReference>
<dbReference type="GO" id="GO:0033186">
    <property type="term" value="C:CAF-1 complex"/>
    <property type="evidence" value="ECO:0007669"/>
    <property type="project" value="TreeGrafter"/>
</dbReference>
<keyword evidence="2" id="KW-0472">Membrane</keyword>
<feature type="compositionally biased region" description="Basic and acidic residues" evidence="1">
    <location>
        <begin position="69"/>
        <end position="217"/>
    </location>
</feature>
<protein>
    <submittedName>
        <fullName evidence="3">Uncharacterized protein</fullName>
    </submittedName>
</protein>
<feature type="region of interest" description="Disordered" evidence="1">
    <location>
        <begin position="26"/>
        <end position="237"/>
    </location>
</feature>
<keyword evidence="2" id="KW-1133">Transmembrane helix</keyword>
<feature type="compositionally biased region" description="Low complexity" evidence="1">
    <location>
        <begin position="409"/>
        <end position="430"/>
    </location>
</feature>
<dbReference type="AlphaFoldDB" id="A0A9P6JEQ4"/>
<gene>
    <name evidence="3" type="ORF">BGZ70_006417</name>
</gene>
<evidence type="ECO:0000313" key="3">
    <source>
        <dbReference type="EMBL" id="KAF9968147.1"/>
    </source>
</evidence>